<evidence type="ECO:0000256" key="5">
    <source>
        <dbReference type="SAM" id="Coils"/>
    </source>
</evidence>
<keyword evidence="5" id="KW-0175">Coiled coil</keyword>
<dbReference type="InterPro" id="IPR019775">
    <property type="entry name" value="WD40_repeat_CS"/>
</dbReference>
<dbReference type="InterPro" id="IPR015505">
    <property type="entry name" value="Coronin"/>
</dbReference>
<dbReference type="SMART" id="SM01166">
    <property type="entry name" value="DUF1899"/>
    <property type="match status" value="1"/>
</dbReference>
<dbReference type="Pfam" id="PF00400">
    <property type="entry name" value="WD40"/>
    <property type="match status" value="3"/>
</dbReference>
<dbReference type="PANTHER" id="PTHR10856:SF0">
    <property type="entry name" value="CORONIN"/>
    <property type="match status" value="1"/>
</dbReference>
<dbReference type="SMART" id="SM01167">
    <property type="entry name" value="DUF1900"/>
    <property type="match status" value="1"/>
</dbReference>
<keyword evidence="8" id="KW-1185">Reference proteome</keyword>
<accession>A0ABN9UXK7</accession>
<dbReference type="Pfam" id="PF16300">
    <property type="entry name" value="WD40_4"/>
    <property type="match status" value="1"/>
</dbReference>
<dbReference type="PANTHER" id="PTHR10856">
    <property type="entry name" value="CORONIN"/>
    <property type="match status" value="1"/>
</dbReference>
<reference evidence="7" key="1">
    <citation type="submission" date="2023-10" db="EMBL/GenBank/DDBJ databases">
        <authorList>
            <person name="Chen Y."/>
            <person name="Shah S."/>
            <person name="Dougan E. K."/>
            <person name="Thang M."/>
            <person name="Chan C."/>
        </authorList>
    </citation>
    <scope>NUCLEOTIDE SEQUENCE [LARGE SCALE GENOMIC DNA]</scope>
</reference>
<dbReference type="Gene3D" id="2.130.10.10">
    <property type="entry name" value="YVTN repeat-like/Quinoprotein amine dehydrogenase"/>
    <property type="match status" value="1"/>
</dbReference>
<feature type="repeat" description="WD" evidence="3">
    <location>
        <begin position="120"/>
        <end position="162"/>
    </location>
</feature>
<evidence type="ECO:0000313" key="7">
    <source>
        <dbReference type="EMBL" id="CAK0864786.1"/>
    </source>
</evidence>
<gene>
    <name evidence="7" type="ORF">PCOR1329_LOCUS52565</name>
</gene>
<evidence type="ECO:0000313" key="8">
    <source>
        <dbReference type="Proteomes" id="UP001189429"/>
    </source>
</evidence>
<dbReference type="Gene3D" id="1.20.5.170">
    <property type="match status" value="1"/>
</dbReference>
<feature type="coiled-coil region" evidence="5">
    <location>
        <begin position="411"/>
        <end position="441"/>
    </location>
</feature>
<feature type="domain" description="DUF1899" evidence="6">
    <location>
        <begin position="1"/>
        <end position="61"/>
    </location>
</feature>
<evidence type="ECO:0000256" key="3">
    <source>
        <dbReference type="PROSITE-ProRule" id="PRU00221"/>
    </source>
</evidence>
<name>A0ABN9UXK7_9DINO</name>
<protein>
    <recommendedName>
        <fullName evidence="4">Coronin</fullName>
    </recommendedName>
</protein>
<evidence type="ECO:0000259" key="6">
    <source>
        <dbReference type="SMART" id="SM01166"/>
    </source>
</evidence>
<dbReference type="EMBL" id="CAUYUJ010016396">
    <property type="protein sequence ID" value="CAK0864786.1"/>
    <property type="molecule type" value="Genomic_DNA"/>
</dbReference>
<comment type="similarity">
    <text evidence="4">Belongs to the WD repeat coronin family.</text>
</comment>
<evidence type="ECO:0000256" key="1">
    <source>
        <dbReference type="ARBA" id="ARBA00022574"/>
    </source>
</evidence>
<dbReference type="InterPro" id="IPR001680">
    <property type="entry name" value="WD40_rpt"/>
</dbReference>
<dbReference type="Proteomes" id="UP001189429">
    <property type="component" value="Unassembled WGS sequence"/>
</dbReference>
<keyword evidence="1 3" id="KW-0853">WD repeat</keyword>
<feature type="repeat" description="WD" evidence="3">
    <location>
        <begin position="70"/>
        <end position="104"/>
    </location>
</feature>
<evidence type="ECO:0000256" key="2">
    <source>
        <dbReference type="ARBA" id="ARBA00022737"/>
    </source>
</evidence>
<feature type="non-terminal residue" evidence="7">
    <location>
        <position position="1"/>
    </location>
</feature>
<dbReference type="SUPFAM" id="SSF101908">
    <property type="entry name" value="Putative isomerase YbhE"/>
    <property type="match status" value="1"/>
</dbReference>
<dbReference type="InterPro" id="IPR015048">
    <property type="entry name" value="DUF1899"/>
</dbReference>
<dbReference type="PROSITE" id="PS50082">
    <property type="entry name" value="WD_REPEATS_2"/>
    <property type="match status" value="2"/>
</dbReference>
<dbReference type="PROSITE" id="PS50294">
    <property type="entry name" value="WD_REPEATS_REGION"/>
    <property type="match status" value="1"/>
</dbReference>
<dbReference type="InterPro" id="IPR015943">
    <property type="entry name" value="WD40/YVTN_repeat-like_dom_sf"/>
</dbReference>
<dbReference type="PROSITE" id="PS00678">
    <property type="entry name" value="WD_REPEATS_1"/>
    <property type="match status" value="1"/>
</dbReference>
<organism evidence="7 8">
    <name type="scientific">Prorocentrum cordatum</name>
    <dbReference type="NCBI Taxonomy" id="2364126"/>
    <lineage>
        <taxon>Eukaryota</taxon>
        <taxon>Sar</taxon>
        <taxon>Alveolata</taxon>
        <taxon>Dinophyceae</taxon>
        <taxon>Prorocentrales</taxon>
        <taxon>Prorocentraceae</taxon>
        <taxon>Prorocentrum</taxon>
    </lineage>
</organism>
<proteinExistence type="inferred from homology"/>
<dbReference type="SMART" id="SM00320">
    <property type="entry name" value="WD40"/>
    <property type="match status" value="3"/>
</dbReference>
<comment type="caution">
    <text evidence="7">The sequence shown here is derived from an EMBL/GenBank/DDBJ whole genome shotgun (WGS) entry which is preliminary data.</text>
</comment>
<sequence>VRDSKFRHVFGDAQKTKYEDLRLATKATESTGLRGNSKFVTFAWESGGGGTLCVIPAAKYGRCPRDIPLITGHTGPILDFEFNPFDDNQLITASEDLTMKLWQIPDEGLKAHMKDPLLTLEGHGKKISFATFNPVASHIVASTSFDMTTRVWNLAEEAEAIRLDVPDQLWSLQWSHTGSLLAATCKDKTLKIIDPRAKAIASEVPIHDGTKASKVCWLPCTGADDLNRLVTTGFSKQAERQMAVWDMRKFGGDGGDARLQELELDNGTGALFPFFDECTQMLYVAGKGDANVRFFEATTSELHYLSQYSSTTPQKGFDFLPKRCVNVDVHEVARYLKLESNAILPVSFKVPRKSEAFQEDLFPDCPAGVPSMSPDDWVSSTDSKPPVLRSMRPGAETSAGPAKAAVAVVSVKDLKKQLAEAQAKIKELEKENEQLKAKLAEVGS</sequence>
<evidence type="ECO:0000256" key="4">
    <source>
        <dbReference type="RuleBase" id="RU280818"/>
    </source>
</evidence>
<keyword evidence="2 4" id="KW-0677">Repeat</keyword>
<dbReference type="Pfam" id="PF08953">
    <property type="entry name" value="DUF1899"/>
    <property type="match status" value="1"/>
</dbReference>